<organism evidence="5 6">
    <name type="scientific">Amborella trichopoda</name>
    <dbReference type="NCBI Taxonomy" id="13333"/>
    <lineage>
        <taxon>Eukaryota</taxon>
        <taxon>Viridiplantae</taxon>
        <taxon>Streptophyta</taxon>
        <taxon>Embryophyta</taxon>
        <taxon>Tracheophyta</taxon>
        <taxon>Spermatophyta</taxon>
        <taxon>Magnoliopsida</taxon>
        <taxon>Amborellales</taxon>
        <taxon>Amborellaceae</taxon>
        <taxon>Amborella</taxon>
    </lineage>
</organism>
<dbReference type="EMBL" id="KI392980">
    <property type="protein sequence ID" value="ERN09529.1"/>
    <property type="molecule type" value="Genomic_DNA"/>
</dbReference>
<evidence type="ECO:0000313" key="5">
    <source>
        <dbReference type="EMBL" id="ERN09529.1"/>
    </source>
</evidence>
<dbReference type="PANTHER" id="PTHR13268:SF7">
    <property type="entry name" value="AUTOPHAGY-RELATED PROTEIN 18F"/>
    <property type="match status" value="1"/>
</dbReference>
<dbReference type="Gene3D" id="2.130.10.10">
    <property type="entry name" value="YVTN repeat-like/Quinoprotein amine dehydrogenase"/>
    <property type="match status" value="1"/>
</dbReference>
<feature type="region of interest" description="Disordered" evidence="2">
    <location>
        <begin position="909"/>
        <end position="950"/>
    </location>
</feature>
<dbReference type="InterPro" id="IPR045142">
    <property type="entry name" value="BCAS3-like"/>
</dbReference>
<dbReference type="SUPFAM" id="SSF50978">
    <property type="entry name" value="WD40 repeat-like"/>
    <property type="match status" value="1"/>
</dbReference>
<dbReference type="InterPro" id="IPR036322">
    <property type="entry name" value="WD40_repeat_dom_sf"/>
</dbReference>
<dbReference type="GO" id="GO:0005737">
    <property type="term" value="C:cytoplasm"/>
    <property type="evidence" value="ECO:0000318"/>
    <property type="project" value="GO_Central"/>
</dbReference>
<dbReference type="OrthoDB" id="25778at2759"/>
<dbReference type="GO" id="GO:0000407">
    <property type="term" value="C:phagophore assembly site"/>
    <property type="evidence" value="ECO:0007669"/>
    <property type="project" value="UniProtKB-SubCell"/>
</dbReference>
<dbReference type="InterPro" id="IPR001680">
    <property type="entry name" value="WD40_rpt"/>
</dbReference>
<dbReference type="InterPro" id="IPR022175">
    <property type="entry name" value="BCAS3_dom"/>
</dbReference>
<dbReference type="PANTHER" id="PTHR13268">
    <property type="entry name" value="BREAST CARCINOMA AMPLIFIED SEQUENCE 3"/>
    <property type="match status" value="1"/>
</dbReference>
<dbReference type="AlphaFoldDB" id="W1PNZ1"/>
<dbReference type="GO" id="GO:0006914">
    <property type="term" value="P:autophagy"/>
    <property type="evidence" value="ECO:0007669"/>
    <property type="project" value="InterPro"/>
</dbReference>
<dbReference type="HOGENOM" id="CLU_003829_2_0_1"/>
<evidence type="ECO:0000259" key="4">
    <source>
        <dbReference type="Pfam" id="PF21034"/>
    </source>
</evidence>
<accession>W1PNZ1</accession>
<evidence type="ECO:0000313" key="6">
    <source>
        <dbReference type="Proteomes" id="UP000017836"/>
    </source>
</evidence>
<feature type="compositionally biased region" description="Basic and acidic residues" evidence="2">
    <location>
        <begin position="925"/>
        <end position="950"/>
    </location>
</feature>
<reference evidence="6" key="1">
    <citation type="journal article" date="2013" name="Science">
        <title>The Amborella genome and the evolution of flowering plants.</title>
        <authorList>
            <consortium name="Amborella Genome Project"/>
        </authorList>
    </citation>
    <scope>NUCLEOTIDE SEQUENCE [LARGE SCALE GENOMIC DNA]</scope>
</reference>
<sequence length="968" mass="105763">MKNSRLKLNRGASKIPLANGFLPGSLGSIKGYWRYVSSGASCVASTVKSAGASVTSSLPRWENTSLRDQVQWAGFDKLECEDSIVHQVLLLGYTDGFQVWKIEDSNDVVQLVSKQDGPAAFLQVVPKPIVSLGSKDNYESVRPILALVGTGDRDPKSHDEMGYSQASDGNSRNFSPSILKFYSLKSHSYVHELKFRSAICAVRCSPRIVAVAQAIQIHCFDTATLQSTYTVMTYPASLGCGGSGHLDMGYGPLAVGPRWFAYAGIPVPVSNTGRVSPVCLTCNDSSSTSSVGSSVAHYAKESSKQIASGLAALGDKGCKKLTKYWGEFLPDNNRSMRVGRQTPKNGHYGIEDANQAEHAGTVIVRDIIRKSVVTQFKAHDSPISALCFDRSGTLLVTASIQGHNINVFRIMPDQHGSSGVDPHLPYVHLYKLQRGLTNAVIQDISFSDDSCWIMISSSRGTGHLFAISPYGGMPRLQSHGIINGMEVTKNKSFSQASSVGPLELDQQKFASGPPLTLSVVGRIKDQNNGWSGPLGDAVLAATSRVSLPSLVVASAFLTHSPKAHQSDESSVTLNPYILIFTPCGYVTQYGFHLSSGAQDLHPRTNLSGFSGASNEPKDDLDLRLVINKLHKWDVCQREHRIEREEDIAIYDEHRAIGLKPSPDYISYADSGLRVMERKVSSQAKYECYVSNAELQTHQAGVPVWDKPKISFQAMVIDYIAEELDGIHDGDIEIEIIPTRPILHGKGDQFRNHEILPSRPSVLVRKPSKNQEDGKFCKVSDAQTGQCNGFGCRSSSKQTPDWQRGFTNENRPCLPDSEDRVFNEVVLSPLAHKHVSSEALNSGSNNHQEKSLPSLQAHEKSTFLSMTCTDSEVQEMQRSHLSFASASPIQHFPKLNGHDTNTIELIFNAEKPSLPGEDDQPSAAISEERNDGFANKDDSLIGEACGKDDELGRRDDVEEGLCFLFEEEG</sequence>
<keyword evidence="6" id="KW-1185">Reference proteome</keyword>
<dbReference type="Pfam" id="PF21034">
    <property type="entry name" value="BCAS3_WD40"/>
    <property type="match status" value="1"/>
</dbReference>
<evidence type="ECO:0000256" key="2">
    <source>
        <dbReference type="SAM" id="MobiDB-lite"/>
    </source>
</evidence>
<feature type="compositionally biased region" description="Polar residues" evidence="2">
    <location>
        <begin position="837"/>
        <end position="853"/>
    </location>
</feature>
<name>W1PNZ1_AMBTC</name>
<dbReference type="InterPro" id="IPR015943">
    <property type="entry name" value="WD40/YVTN_repeat-like_dom_sf"/>
</dbReference>
<proteinExistence type="predicted"/>
<dbReference type="Gramene" id="ERN09529">
    <property type="protein sequence ID" value="ERN09529"/>
    <property type="gene ID" value="AMTR_s00029p00138620"/>
</dbReference>
<dbReference type="eggNOG" id="KOG2109">
    <property type="taxonomic scope" value="Eukaryota"/>
</dbReference>
<feature type="domain" description="BCAS3" evidence="3">
    <location>
        <begin position="617"/>
        <end position="741"/>
    </location>
</feature>
<comment type="subcellular location">
    <subcellularLocation>
        <location evidence="1">Preautophagosomal structure</location>
    </subcellularLocation>
</comment>
<dbReference type="Proteomes" id="UP000017836">
    <property type="component" value="Unassembled WGS sequence"/>
</dbReference>
<feature type="domain" description="BCAS3 WD40" evidence="4">
    <location>
        <begin position="60"/>
        <end position="481"/>
    </location>
</feature>
<evidence type="ECO:0000259" key="3">
    <source>
        <dbReference type="Pfam" id="PF12490"/>
    </source>
</evidence>
<dbReference type="InterPro" id="IPR048382">
    <property type="entry name" value="BCAS3_WD40"/>
</dbReference>
<gene>
    <name evidence="5" type="ORF">AMTR_s00029p00138620</name>
</gene>
<dbReference type="Pfam" id="PF12490">
    <property type="entry name" value="BCAS3"/>
    <property type="match status" value="1"/>
</dbReference>
<dbReference type="GO" id="GO:0042594">
    <property type="term" value="P:response to starvation"/>
    <property type="evidence" value="ECO:0000318"/>
    <property type="project" value="GO_Central"/>
</dbReference>
<dbReference type="KEGG" id="atr:18437682"/>
<feature type="region of interest" description="Disordered" evidence="2">
    <location>
        <begin position="836"/>
        <end position="857"/>
    </location>
</feature>
<dbReference type="SMART" id="SM00320">
    <property type="entry name" value="WD40"/>
    <property type="match status" value="2"/>
</dbReference>
<protein>
    <submittedName>
        <fullName evidence="5">Uncharacterized protein</fullName>
    </submittedName>
</protein>
<evidence type="ECO:0000256" key="1">
    <source>
        <dbReference type="ARBA" id="ARBA00004329"/>
    </source>
</evidence>